<evidence type="ECO:0000256" key="5">
    <source>
        <dbReference type="ARBA" id="ARBA00022801"/>
    </source>
</evidence>
<dbReference type="InterPro" id="IPR012904">
    <property type="entry name" value="OGG_N"/>
</dbReference>
<protein>
    <recommendedName>
        <fullName evidence="3">DNA-3-methyladenine glycosylase II</fullName>
        <ecNumber evidence="3">3.2.2.21</ecNumber>
    </recommendedName>
</protein>
<dbReference type="GO" id="GO:0043916">
    <property type="term" value="F:DNA-7-methylguanine glycosylase activity"/>
    <property type="evidence" value="ECO:0007669"/>
    <property type="project" value="TreeGrafter"/>
</dbReference>
<dbReference type="GO" id="GO:0008725">
    <property type="term" value="F:DNA-3-methyladenine glycosylase activity"/>
    <property type="evidence" value="ECO:0007669"/>
    <property type="project" value="TreeGrafter"/>
</dbReference>
<dbReference type="InterPro" id="IPR011257">
    <property type="entry name" value="DNA_glycosylase"/>
</dbReference>
<dbReference type="SMART" id="SM00478">
    <property type="entry name" value="ENDO3c"/>
    <property type="match status" value="1"/>
</dbReference>
<dbReference type="InterPro" id="IPR023170">
    <property type="entry name" value="HhH_base_excis_C"/>
</dbReference>
<keyword evidence="9" id="KW-1185">Reference proteome</keyword>
<name>A0A0U2ZGG0_9BACL</name>
<keyword evidence="5" id="KW-0378">Hydrolase</keyword>
<proteinExistence type="inferred from homology"/>
<dbReference type="EC" id="3.2.2.21" evidence="3"/>
<dbReference type="Gene3D" id="1.10.340.30">
    <property type="entry name" value="Hypothetical protein, domain 2"/>
    <property type="match status" value="1"/>
</dbReference>
<dbReference type="PANTHER" id="PTHR43003">
    <property type="entry name" value="DNA-3-METHYLADENINE GLYCOSYLASE"/>
    <property type="match status" value="1"/>
</dbReference>
<dbReference type="GO" id="GO:0006307">
    <property type="term" value="P:DNA alkylation repair"/>
    <property type="evidence" value="ECO:0007669"/>
    <property type="project" value="TreeGrafter"/>
</dbReference>
<comment type="catalytic activity">
    <reaction evidence="1">
        <text>Hydrolysis of alkylated DNA, releasing 3-methyladenine, 3-methylguanine, 7-methylguanine and 7-methyladenine.</text>
        <dbReference type="EC" id="3.2.2.21"/>
    </reaction>
</comment>
<keyword evidence="4" id="KW-0227">DNA damage</keyword>
<dbReference type="GO" id="GO:0006289">
    <property type="term" value="P:nucleotide-excision repair"/>
    <property type="evidence" value="ECO:0007669"/>
    <property type="project" value="InterPro"/>
</dbReference>
<dbReference type="GO" id="GO:0005737">
    <property type="term" value="C:cytoplasm"/>
    <property type="evidence" value="ECO:0007669"/>
    <property type="project" value="TreeGrafter"/>
</dbReference>
<dbReference type="GO" id="GO:0006285">
    <property type="term" value="P:base-excision repair, AP site formation"/>
    <property type="evidence" value="ECO:0007669"/>
    <property type="project" value="TreeGrafter"/>
</dbReference>
<evidence type="ECO:0000256" key="3">
    <source>
        <dbReference type="ARBA" id="ARBA00012000"/>
    </source>
</evidence>
<dbReference type="Pfam" id="PF00730">
    <property type="entry name" value="HhH-GPD"/>
    <property type="match status" value="1"/>
</dbReference>
<dbReference type="Proteomes" id="UP000067683">
    <property type="component" value="Chromosome"/>
</dbReference>
<dbReference type="GO" id="GO:0008534">
    <property type="term" value="F:oxidized purine nucleobase lesion DNA N-glycosylase activity"/>
    <property type="evidence" value="ECO:0007669"/>
    <property type="project" value="InterPro"/>
</dbReference>
<evidence type="ECO:0000256" key="2">
    <source>
        <dbReference type="ARBA" id="ARBA00010817"/>
    </source>
</evidence>
<dbReference type="FunFam" id="1.10.340.30:FF:000004">
    <property type="entry name" value="DNA-3-methyladenine glycosylase II"/>
    <property type="match status" value="1"/>
</dbReference>
<dbReference type="InterPro" id="IPR037046">
    <property type="entry name" value="AlkA_N_sf"/>
</dbReference>
<dbReference type="GO" id="GO:0032131">
    <property type="term" value="F:alkylated DNA binding"/>
    <property type="evidence" value="ECO:0007669"/>
    <property type="project" value="TreeGrafter"/>
</dbReference>
<dbReference type="InterPro" id="IPR003265">
    <property type="entry name" value="HhH-GPD_domain"/>
</dbReference>
<dbReference type="Gene3D" id="3.30.310.20">
    <property type="entry name" value="DNA-3-methyladenine glycosylase AlkA, N-terminal domain"/>
    <property type="match status" value="1"/>
</dbReference>
<feature type="domain" description="HhH-GPD" evidence="7">
    <location>
        <begin position="136"/>
        <end position="300"/>
    </location>
</feature>
<gene>
    <name evidence="8" type="ORF">AUC31_07110</name>
</gene>
<dbReference type="Gene3D" id="1.10.1670.10">
    <property type="entry name" value="Helix-hairpin-Helix base-excision DNA repair enzymes (C-terminal)"/>
    <property type="match status" value="1"/>
</dbReference>
<sequence>MDSETETQRLKIPTPADFNFTECLAILGRSDQELLHTIQDERLTKLLALEDETTLFDLSHSGESLHIEFPHHSPSEQGRQAVVRYVAEWFDLETDLQPFYAMAASDPVLREVVEQHAGLRIMGMPDLFEAFVWAITGQQINLTFAYTLKRRLIEQFGTSHTVGGVEYWAFPSAERIASLEVEQLRTLQFSGRKAEYIIHIAEQIADGRLVKDELLEKTEQQVEKQLLAIRGVGPWSAHYVMMKCLRFTSAFPISDVGLHNALKHQLGMEQKPSIAEIESLAENWAGWQAYATFYLWRVLL</sequence>
<evidence type="ECO:0000313" key="8">
    <source>
        <dbReference type="EMBL" id="ALS75009.1"/>
    </source>
</evidence>
<evidence type="ECO:0000259" key="7">
    <source>
        <dbReference type="SMART" id="SM00478"/>
    </source>
</evidence>
<keyword evidence="6" id="KW-0234">DNA repair</keyword>
<evidence type="ECO:0000256" key="4">
    <source>
        <dbReference type="ARBA" id="ARBA00022763"/>
    </source>
</evidence>
<organism evidence="8 9">
    <name type="scientific">Planococcus rifietoensis</name>
    <dbReference type="NCBI Taxonomy" id="200991"/>
    <lineage>
        <taxon>Bacteria</taxon>
        <taxon>Bacillati</taxon>
        <taxon>Bacillota</taxon>
        <taxon>Bacilli</taxon>
        <taxon>Bacillales</taxon>
        <taxon>Caryophanaceae</taxon>
        <taxon>Planococcus</taxon>
    </lineage>
</organism>
<dbReference type="PANTHER" id="PTHR43003:SF12">
    <property type="entry name" value="DNA-3-METHYLADENINE GLYCOSYLASE"/>
    <property type="match status" value="1"/>
</dbReference>
<dbReference type="OrthoDB" id="9785929at2"/>
<reference evidence="8" key="1">
    <citation type="submission" date="2016-01" db="EMBL/GenBank/DDBJ databases">
        <title>Complete genome of Planococcus rifietoensis type strain M8.</title>
        <authorList>
            <person name="See-Too W.S."/>
        </authorList>
    </citation>
    <scope>NUCLEOTIDE SEQUENCE [LARGE SCALE GENOMIC DNA]</scope>
    <source>
        <strain evidence="8">M8</strain>
    </source>
</reference>
<evidence type="ECO:0000256" key="1">
    <source>
        <dbReference type="ARBA" id="ARBA00000086"/>
    </source>
</evidence>
<dbReference type="SUPFAM" id="SSF48150">
    <property type="entry name" value="DNA-glycosylase"/>
    <property type="match status" value="1"/>
</dbReference>
<comment type="similarity">
    <text evidence="2">Belongs to the alkylbase DNA glycosidase AlkA family.</text>
</comment>
<evidence type="ECO:0000256" key="6">
    <source>
        <dbReference type="ARBA" id="ARBA00023204"/>
    </source>
</evidence>
<dbReference type="CDD" id="cd00056">
    <property type="entry name" value="ENDO3c"/>
    <property type="match status" value="1"/>
</dbReference>
<dbReference type="EMBL" id="CP013659">
    <property type="protein sequence ID" value="ALS75009.1"/>
    <property type="molecule type" value="Genomic_DNA"/>
</dbReference>
<dbReference type="Pfam" id="PF07934">
    <property type="entry name" value="OGG_N"/>
    <property type="match status" value="1"/>
</dbReference>
<dbReference type="AlphaFoldDB" id="A0A0U2ZGG0"/>
<accession>A0A0U2ZGG0</accession>
<dbReference type="RefSeq" id="WP_058381716.1">
    <property type="nucleotide sequence ID" value="NZ_CP013659.2"/>
</dbReference>
<dbReference type="GO" id="GO:0032993">
    <property type="term" value="C:protein-DNA complex"/>
    <property type="evidence" value="ECO:0007669"/>
    <property type="project" value="TreeGrafter"/>
</dbReference>
<dbReference type="InterPro" id="IPR051912">
    <property type="entry name" value="Alkylbase_DNA_Glycosylase/TA"/>
</dbReference>
<evidence type="ECO:0000313" key="9">
    <source>
        <dbReference type="Proteomes" id="UP000067683"/>
    </source>
</evidence>
<dbReference type="STRING" id="200991.AUC31_07110"/>
<dbReference type="KEGG" id="prt:AUC31_07110"/>